<dbReference type="EMBL" id="BJWI01000010">
    <property type="protein sequence ID" value="GEM01463.1"/>
    <property type="molecule type" value="Genomic_DNA"/>
</dbReference>
<evidence type="ECO:0000313" key="2">
    <source>
        <dbReference type="Proteomes" id="UP000321547"/>
    </source>
</evidence>
<protein>
    <submittedName>
        <fullName evidence="1">Uncharacterized protein</fullName>
    </submittedName>
</protein>
<sequence>MILFMLKDCVIIVKNEPRKLHIQPQIINSEALPWVNSAITKP</sequence>
<reference evidence="1 2" key="1">
    <citation type="submission" date="2019-07" db="EMBL/GenBank/DDBJ databases">
        <title>Whole genome shotgun sequence of Halolactibacillus halophilus NBRC 100868.</title>
        <authorList>
            <person name="Hosoyama A."/>
            <person name="Uohara A."/>
            <person name="Ohji S."/>
            <person name="Ichikawa N."/>
        </authorList>
    </citation>
    <scope>NUCLEOTIDE SEQUENCE [LARGE SCALE GENOMIC DNA]</scope>
    <source>
        <strain evidence="1 2">NBRC 100868</strain>
    </source>
</reference>
<dbReference type="Proteomes" id="UP000321547">
    <property type="component" value="Unassembled WGS sequence"/>
</dbReference>
<evidence type="ECO:0000313" key="1">
    <source>
        <dbReference type="EMBL" id="GEM01463.1"/>
    </source>
</evidence>
<name>A0ABQ0VK41_9BACI</name>
<keyword evidence="2" id="KW-1185">Reference proteome</keyword>
<gene>
    <name evidence="1" type="ORF">HHA03_09950</name>
</gene>
<accession>A0ABQ0VK41</accession>
<comment type="caution">
    <text evidence="1">The sequence shown here is derived from an EMBL/GenBank/DDBJ whole genome shotgun (WGS) entry which is preliminary data.</text>
</comment>
<proteinExistence type="predicted"/>
<organism evidence="1 2">
    <name type="scientific">Halolactibacillus halophilus</name>
    <dbReference type="NCBI Taxonomy" id="306540"/>
    <lineage>
        <taxon>Bacteria</taxon>
        <taxon>Bacillati</taxon>
        <taxon>Bacillota</taxon>
        <taxon>Bacilli</taxon>
        <taxon>Bacillales</taxon>
        <taxon>Bacillaceae</taxon>
        <taxon>Halolactibacillus</taxon>
    </lineage>
</organism>